<evidence type="ECO:0000313" key="3">
    <source>
        <dbReference type="Proteomes" id="UP000033865"/>
    </source>
</evidence>
<dbReference type="Proteomes" id="UP000033865">
    <property type="component" value="Unassembled WGS sequence"/>
</dbReference>
<dbReference type="AlphaFoldDB" id="A0A0G2AU52"/>
<reference evidence="2 3" key="1">
    <citation type="journal article" date="2015" name="Nature">
        <title>rRNA introns, odd ribosomes, and small enigmatic genomes across a large radiation of phyla.</title>
        <authorList>
            <person name="Brown C.T."/>
            <person name="Hug L.A."/>
            <person name="Thomas B.C."/>
            <person name="Sharon I."/>
            <person name="Castelle C.J."/>
            <person name="Singh A."/>
            <person name="Wilkins M.J."/>
            <person name="Williams K.H."/>
            <person name="Banfield J.F."/>
        </authorList>
    </citation>
    <scope>NUCLEOTIDE SEQUENCE [LARGE SCALE GENOMIC DNA]</scope>
</reference>
<proteinExistence type="predicted"/>
<protein>
    <recommendedName>
        <fullName evidence="1">DUF2090 domain-containing protein</fullName>
    </recommendedName>
</protein>
<gene>
    <name evidence="2" type="ORF">UY82_C0027G0004</name>
</gene>
<dbReference type="Pfam" id="PF09863">
    <property type="entry name" value="DUF2090"/>
    <property type="match status" value="1"/>
</dbReference>
<organism evidence="2 3">
    <name type="scientific">Candidatus Uhrbacteria bacterium GW2011_GWC2_53_7</name>
    <dbReference type="NCBI Taxonomy" id="1618986"/>
    <lineage>
        <taxon>Bacteria</taxon>
        <taxon>Candidatus Uhriibacteriota</taxon>
    </lineage>
</organism>
<accession>A0A0G2AU52</accession>
<dbReference type="EMBL" id="LCRN01000027">
    <property type="protein sequence ID" value="KKW36399.1"/>
    <property type="molecule type" value="Genomic_DNA"/>
</dbReference>
<comment type="caution">
    <text evidence="2">The sequence shown here is derived from an EMBL/GenBank/DDBJ whole genome shotgun (WGS) entry which is preliminary data.</text>
</comment>
<evidence type="ECO:0000259" key="1">
    <source>
        <dbReference type="Pfam" id="PF09863"/>
    </source>
</evidence>
<evidence type="ECO:0000313" key="2">
    <source>
        <dbReference type="EMBL" id="KKW36399.1"/>
    </source>
</evidence>
<dbReference type="InterPro" id="IPR013785">
    <property type="entry name" value="Aldolase_TIM"/>
</dbReference>
<dbReference type="Gene3D" id="3.20.20.70">
    <property type="entry name" value="Aldolase class I"/>
    <property type="match status" value="1"/>
</dbReference>
<feature type="domain" description="DUF2090" evidence="1">
    <location>
        <begin position="2"/>
        <end position="273"/>
    </location>
</feature>
<name>A0A0G2AU52_9BACT</name>
<sequence length="277" mass="31601">MSQLYILPFDHRSSLAKKLLGFDYPVANRAQARKVTTLKRMVFEAAMQARREVGEKTSVGILVEEEFGADILREAKQIGMTRAVTVEKSGRPLFEFQYGKAFAKHLEKYDPTFAKVLIRYNHADKHANALQNARLKQISNFCKRHKIGFMLEVLLEGKGSRFVQMKQMIQTFERAGVQPSVWKLEGLDKASQWRAVKKLTKADLIILGRGKSKREVEAWVKTAAESDVVRGFAIGRTVFFPPLKLYLAGKLTHAQAIERIKKNYLHFIHLFETSSTS</sequence>
<dbReference type="SUPFAM" id="SSF51569">
    <property type="entry name" value="Aldolase"/>
    <property type="match status" value="1"/>
</dbReference>
<dbReference type="InterPro" id="IPR018659">
    <property type="entry name" value="DUF2090"/>
</dbReference>